<name>A0A7W2D8Q4_9ACTN</name>
<proteinExistence type="predicted"/>
<feature type="compositionally biased region" description="Low complexity" evidence="1">
    <location>
        <begin position="97"/>
        <end position="112"/>
    </location>
</feature>
<feature type="region of interest" description="Disordered" evidence="1">
    <location>
        <begin position="60"/>
        <end position="112"/>
    </location>
</feature>
<organism evidence="2 3">
    <name type="scientific">Streptomyces himalayensis subsp. aureolus</name>
    <dbReference type="NCBI Taxonomy" id="2758039"/>
    <lineage>
        <taxon>Bacteria</taxon>
        <taxon>Bacillati</taxon>
        <taxon>Actinomycetota</taxon>
        <taxon>Actinomycetes</taxon>
        <taxon>Kitasatosporales</taxon>
        <taxon>Streptomycetaceae</taxon>
        <taxon>Streptomyces</taxon>
        <taxon>Streptomyces himalayensis</taxon>
    </lineage>
</organism>
<evidence type="ECO:0000313" key="2">
    <source>
        <dbReference type="EMBL" id="MBA4866739.1"/>
    </source>
</evidence>
<feature type="region of interest" description="Disordered" evidence="1">
    <location>
        <begin position="1"/>
        <end position="47"/>
    </location>
</feature>
<protein>
    <submittedName>
        <fullName evidence="2">Uncharacterized protein</fullName>
    </submittedName>
</protein>
<dbReference type="AlphaFoldDB" id="A0A7W2D8Q4"/>
<comment type="caution">
    <text evidence="2">The sequence shown here is derived from an EMBL/GenBank/DDBJ whole genome shotgun (WGS) entry which is preliminary data.</text>
</comment>
<feature type="compositionally biased region" description="Low complexity" evidence="1">
    <location>
        <begin position="67"/>
        <end position="88"/>
    </location>
</feature>
<reference evidence="2 3" key="1">
    <citation type="submission" date="2020-07" db="EMBL/GenBank/DDBJ databases">
        <title>Streptomyces isolated from Indian soil.</title>
        <authorList>
            <person name="Mandal S."/>
            <person name="Maiti P.K."/>
        </authorList>
    </citation>
    <scope>NUCLEOTIDE SEQUENCE [LARGE SCALE GENOMIC DNA]</scope>
    <source>
        <strain evidence="2 3">PSKA54</strain>
    </source>
</reference>
<dbReference type="Proteomes" id="UP000586976">
    <property type="component" value="Unassembled WGS sequence"/>
</dbReference>
<gene>
    <name evidence="2" type="ORF">H1V43_36690</name>
</gene>
<evidence type="ECO:0000256" key="1">
    <source>
        <dbReference type="SAM" id="MobiDB-lite"/>
    </source>
</evidence>
<evidence type="ECO:0000313" key="3">
    <source>
        <dbReference type="Proteomes" id="UP000586976"/>
    </source>
</evidence>
<accession>A0A7W2D8Q4</accession>
<dbReference type="RefSeq" id="WP_181868104.1">
    <property type="nucleotide sequence ID" value="NZ_JACEQY010000072.1"/>
</dbReference>
<dbReference type="EMBL" id="JACEQY010000072">
    <property type="protein sequence ID" value="MBA4866739.1"/>
    <property type="molecule type" value="Genomic_DNA"/>
</dbReference>
<sequence>MLLPYGTDGYTRGPDIDEFGSDAELSGPQAAALRKESISDLPRSQRRQLEKEIDKLRIQGMAMRSCPSTDAASDSTLSTPTAPSPSASCCPGWRTGRPSAISSPSRTSSWTP</sequence>
<keyword evidence="3" id="KW-1185">Reference proteome</keyword>